<dbReference type="EMBL" id="CAJPWZ010001921">
    <property type="protein sequence ID" value="CAG2226642.1"/>
    <property type="molecule type" value="Genomic_DNA"/>
</dbReference>
<feature type="region of interest" description="Disordered" evidence="1">
    <location>
        <begin position="534"/>
        <end position="584"/>
    </location>
</feature>
<evidence type="ECO:0000256" key="2">
    <source>
        <dbReference type="SAM" id="Phobius"/>
    </source>
</evidence>
<evidence type="ECO:0000313" key="4">
    <source>
        <dbReference type="EMBL" id="CAG2226642.1"/>
    </source>
</evidence>
<dbReference type="InterPro" id="IPR058831">
    <property type="entry name" value="LolA-like_dom_2nd"/>
</dbReference>
<reference evidence="4" key="1">
    <citation type="submission" date="2021-03" db="EMBL/GenBank/DDBJ databases">
        <authorList>
            <person name="Bekaert M."/>
        </authorList>
    </citation>
    <scope>NUCLEOTIDE SEQUENCE</scope>
</reference>
<feature type="domain" description="LolA-like" evidence="3">
    <location>
        <begin position="193"/>
        <end position="353"/>
    </location>
</feature>
<proteinExistence type="predicted"/>
<evidence type="ECO:0000313" key="5">
    <source>
        <dbReference type="Proteomes" id="UP000683360"/>
    </source>
</evidence>
<comment type="caution">
    <text evidence="4">The sequence shown here is derived from an EMBL/GenBank/DDBJ whole genome shotgun (WGS) entry which is preliminary data.</text>
</comment>
<evidence type="ECO:0000259" key="3">
    <source>
        <dbReference type="Pfam" id="PF25898"/>
    </source>
</evidence>
<accession>A0A8S3T7C5</accession>
<evidence type="ECO:0000256" key="1">
    <source>
        <dbReference type="SAM" id="MobiDB-lite"/>
    </source>
</evidence>
<feature type="transmembrane region" description="Helical" evidence="2">
    <location>
        <begin position="670"/>
        <end position="689"/>
    </location>
</feature>
<organism evidence="4 5">
    <name type="scientific">Mytilus edulis</name>
    <name type="common">Blue mussel</name>
    <dbReference type="NCBI Taxonomy" id="6550"/>
    <lineage>
        <taxon>Eukaryota</taxon>
        <taxon>Metazoa</taxon>
        <taxon>Spiralia</taxon>
        <taxon>Lophotrochozoa</taxon>
        <taxon>Mollusca</taxon>
        <taxon>Bivalvia</taxon>
        <taxon>Autobranchia</taxon>
        <taxon>Pteriomorphia</taxon>
        <taxon>Mytilida</taxon>
        <taxon>Mytiloidea</taxon>
        <taxon>Mytilidae</taxon>
        <taxon>Mytilinae</taxon>
        <taxon>Mytilus</taxon>
    </lineage>
</organism>
<feature type="region of interest" description="Disordered" evidence="1">
    <location>
        <begin position="600"/>
        <end position="624"/>
    </location>
</feature>
<protein>
    <recommendedName>
        <fullName evidence="3">LolA-like domain-containing protein</fullName>
    </recommendedName>
</protein>
<name>A0A8S3T7C5_MYTED</name>
<dbReference type="OrthoDB" id="6093526at2759"/>
<gene>
    <name evidence="4" type="ORF">MEDL_39701</name>
</gene>
<keyword evidence="2" id="KW-0812">Transmembrane</keyword>
<keyword evidence="2" id="KW-1133">Transmembrane helix</keyword>
<dbReference type="PANTHER" id="PTHR36902">
    <property type="entry name" value="ENRICHED IN SURFACE-LABELED PROTEOME PROTEIN 9"/>
    <property type="match status" value="1"/>
</dbReference>
<dbReference type="PANTHER" id="PTHR36902:SF1">
    <property type="entry name" value="ENRICHED IN SURFACE-LABELED PROTEOME PROTEIN 9"/>
    <property type="match status" value="1"/>
</dbReference>
<dbReference type="Pfam" id="PF25898">
    <property type="entry name" value="LolA_2nd_metazoa"/>
    <property type="match status" value="1"/>
</dbReference>
<sequence>MPSWSIGYSTDVEWKMLGKKTVVDVKEFWDPIDEVRSITASIEGVTVQNIISDEHTEYYTIINNKCTVNNLETEMIFFPDIYGLQWLTMTKDWYKIMRQTTKIQNSSTVIRSMDVDHWSSCLYVLNFDITAQVDIYFAKNWALPQNNPNVFIPVRVEVRGRINGTDSNAFHVVGDLYNFNASPPADPLNLQAPAGIFCPGKYPGKPIIKLPDSFYGIIEIVNREQSTIMFQEIWYHADQKIIRYDTKTSDGSDSDPYMTILDFKTGIRYKIDKYIGNCETELVVVGDNFVKAKSLNSNNIAIMSVTEFFHLAKAYIQYVGKRLTRGILCDVWVGTYFDESVSRNFTAEWYFAAGARYPMSYQIHRMDPIEPSLSSFDLYNCFKPAQKAHVVARFSVSRGKLISQISQLYLQDILQARLTDLAQIDSSRMTNILMEYYNGNEFYLSATLLDKAPLNNPRLIPPAIYQVPLLAAFDFLRVQIEGKWSQNVSTSTGDHVTFSGMNIVQLNYQAELTTTTAPTTPTLPYNVPTLPHPTTPPTTKVHTPPIPPSVTTKRTTITPSIPTTPPTVSSTLTTQITSRRTATPKPCMCPKITCPPAQTQTPLPPSTCPPTVQEPSAKPTKLKTQMPIKQSTVTLKQPTKSNQDCSALIRQMQLAADNAKKSTTGVSKGGAAGIGIAMLIAGAVMGFILTRFYHVKWRRNNPGLINDMEDNNRY</sequence>
<keyword evidence="5" id="KW-1185">Reference proteome</keyword>
<dbReference type="Proteomes" id="UP000683360">
    <property type="component" value="Unassembled WGS sequence"/>
</dbReference>
<keyword evidence="2" id="KW-0472">Membrane</keyword>
<feature type="compositionally biased region" description="Low complexity" evidence="1">
    <location>
        <begin position="537"/>
        <end position="574"/>
    </location>
</feature>
<dbReference type="AlphaFoldDB" id="A0A8S3T7C5"/>